<evidence type="ECO:0000313" key="1">
    <source>
        <dbReference type="EMBL" id="GGP75326.1"/>
    </source>
</evidence>
<evidence type="ECO:0000313" key="2">
    <source>
        <dbReference type="Proteomes" id="UP000654004"/>
    </source>
</evidence>
<keyword evidence="2" id="KW-1185">Reference proteome</keyword>
<comment type="caution">
    <text evidence="1">The sequence shown here is derived from an EMBL/GenBank/DDBJ whole genome shotgun (WGS) entry which is preliminary data.</text>
</comment>
<dbReference type="EMBL" id="BMQW01000001">
    <property type="protein sequence ID" value="GGP75326.1"/>
    <property type="molecule type" value="Genomic_DNA"/>
</dbReference>
<dbReference type="Proteomes" id="UP000654004">
    <property type="component" value="Unassembled WGS sequence"/>
</dbReference>
<sequence length="511" mass="57361">MDLNVSSLPTWNNLDNADVAKQCQQFAFINNSIIALSCANTLLTRNNLSTQEKNQAVELYNHSLQQLVNLVLQQRTLDNLVVKVNGLNLAKQKHRLVLTSAFNILEPRLKVTEFGELGVLAIRERDNTKKGQDKFYPSEGIFRSVNFQFDSLTVHNGKYVLKLHAAELSSATDITKGNNQYQQKYSPAAAYLSLLQKADIDNFSVIGVIHAAKAEFRRGVFAVEPISTTKIPIIMIHGLNSDPIIWRYLTMVLLNDQQLSNHFQIWHLYYPSGPPPFFTSMKLKQSIDDLLSSINQPNFTDDAVFIGHSMGGIVTNVLTTDSEYALWDAAFIDRPEMFEEKPDRDLENIFIFKPIFKHNTVFFLDTPHRGSEVATSTIGYFSSALVNLPQSFLGLFQNFTSKIGLEKMTKAMQPFMEGPNSIQVLRPGHPLMNALNELPIAGEAYSIIGTENDLHCLSDSDCSNISDGVVNYNSAHIDQAKEDIIVPSTHNSFQSEQAIEFIKSKLLQLIK</sequence>
<dbReference type="InterPro" id="IPR029058">
    <property type="entry name" value="AB_hydrolase_fold"/>
</dbReference>
<name>A0ABQ2QCK4_9GAMM</name>
<evidence type="ECO:0008006" key="3">
    <source>
        <dbReference type="Google" id="ProtNLM"/>
    </source>
</evidence>
<dbReference type="Gene3D" id="3.40.50.1820">
    <property type="entry name" value="alpha/beta hydrolase"/>
    <property type="match status" value="1"/>
</dbReference>
<reference evidence="2" key="1">
    <citation type="journal article" date="2019" name="Int. J. Syst. Evol. Microbiol.">
        <title>The Global Catalogue of Microorganisms (GCM) 10K type strain sequencing project: providing services to taxonomists for standard genome sequencing and annotation.</title>
        <authorList>
            <consortium name="The Broad Institute Genomics Platform"/>
            <consortium name="The Broad Institute Genome Sequencing Center for Infectious Disease"/>
            <person name="Wu L."/>
            <person name="Ma J."/>
        </authorList>
    </citation>
    <scope>NUCLEOTIDE SEQUENCE [LARGE SCALE GENOMIC DNA]</scope>
    <source>
        <strain evidence="2">JCM 32305</strain>
    </source>
</reference>
<accession>A0ABQ2QCK4</accession>
<gene>
    <name evidence="1" type="ORF">GCM10009410_04280</name>
</gene>
<protein>
    <recommendedName>
        <fullName evidence="3">AB hydrolase-1 domain-containing protein</fullName>
    </recommendedName>
</protein>
<organism evidence="1 2">
    <name type="scientific">Shewanella ulleungensis</name>
    <dbReference type="NCBI Taxonomy" id="2282699"/>
    <lineage>
        <taxon>Bacteria</taxon>
        <taxon>Pseudomonadati</taxon>
        <taxon>Pseudomonadota</taxon>
        <taxon>Gammaproteobacteria</taxon>
        <taxon>Alteromonadales</taxon>
        <taxon>Shewanellaceae</taxon>
        <taxon>Shewanella</taxon>
    </lineage>
</organism>
<dbReference type="SUPFAM" id="SSF53474">
    <property type="entry name" value="alpha/beta-Hydrolases"/>
    <property type="match status" value="1"/>
</dbReference>
<proteinExistence type="predicted"/>